<keyword evidence="3" id="KW-1185">Reference proteome</keyword>
<dbReference type="EMBL" id="JBEPSD010000003">
    <property type="protein sequence ID" value="MET4570629.1"/>
    <property type="molecule type" value="Genomic_DNA"/>
</dbReference>
<accession>A0ABV2Q002</accession>
<organism evidence="2 3">
    <name type="scientific">Rhodanobacter soli</name>
    <dbReference type="NCBI Taxonomy" id="590609"/>
    <lineage>
        <taxon>Bacteria</taxon>
        <taxon>Pseudomonadati</taxon>
        <taxon>Pseudomonadota</taxon>
        <taxon>Gammaproteobacteria</taxon>
        <taxon>Lysobacterales</taxon>
        <taxon>Rhodanobacteraceae</taxon>
        <taxon>Rhodanobacter</taxon>
    </lineage>
</organism>
<gene>
    <name evidence="2" type="ORF">ABIE04_003008</name>
</gene>
<proteinExistence type="predicted"/>
<protein>
    <submittedName>
        <fullName evidence="2">Uncharacterized protein</fullName>
    </submittedName>
</protein>
<comment type="caution">
    <text evidence="2">The sequence shown here is derived from an EMBL/GenBank/DDBJ whole genome shotgun (WGS) entry which is preliminary data.</text>
</comment>
<sequence length="50" mass="5481">MAVTLAGELTPKVWTDKDGNARPSADMKAHAVLTPYHVQRRRQMMAGEGS</sequence>
<evidence type="ECO:0000256" key="1">
    <source>
        <dbReference type="SAM" id="MobiDB-lite"/>
    </source>
</evidence>
<feature type="region of interest" description="Disordered" evidence="1">
    <location>
        <begin position="1"/>
        <end position="27"/>
    </location>
</feature>
<dbReference type="RefSeq" id="WP_354551975.1">
    <property type="nucleotide sequence ID" value="NZ_JBEPSD010000003.1"/>
</dbReference>
<reference evidence="2 3" key="1">
    <citation type="submission" date="2024-06" db="EMBL/GenBank/DDBJ databases">
        <title>Sorghum-associated microbial communities from plants grown in Nebraska, USA.</title>
        <authorList>
            <person name="Schachtman D."/>
        </authorList>
    </citation>
    <scope>NUCLEOTIDE SEQUENCE [LARGE SCALE GENOMIC DNA]</scope>
    <source>
        <strain evidence="2 3">1757</strain>
    </source>
</reference>
<evidence type="ECO:0000313" key="3">
    <source>
        <dbReference type="Proteomes" id="UP001549251"/>
    </source>
</evidence>
<name>A0ABV2Q002_9GAMM</name>
<evidence type="ECO:0000313" key="2">
    <source>
        <dbReference type="EMBL" id="MET4570629.1"/>
    </source>
</evidence>
<feature type="compositionally biased region" description="Basic and acidic residues" evidence="1">
    <location>
        <begin position="14"/>
        <end position="27"/>
    </location>
</feature>
<dbReference type="Proteomes" id="UP001549251">
    <property type="component" value="Unassembled WGS sequence"/>
</dbReference>